<dbReference type="GO" id="GO:0019236">
    <property type="term" value="P:response to pheromone"/>
    <property type="evidence" value="ECO:0007669"/>
    <property type="project" value="UniProtKB-KW"/>
</dbReference>
<comment type="function">
    <text evidence="1">Putative pheromone receptor.</text>
</comment>
<protein>
    <recommendedName>
        <fullName evidence="13">Vomeronasal type-1 receptor</fullName>
    </recommendedName>
</protein>
<evidence type="ECO:0000256" key="7">
    <source>
        <dbReference type="ARBA" id="ARBA00022989"/>
    </source>
</evidence>
<dbReference type="GO" id="GO:0016503">
    <property type="term" value="F:pheromone receptor activity"/>
    <property type="evidence" value="ECO:0007669"/>
    <property type="project" value="InterPro"/>
</dbReference>
<sequence length="291" mass="33302">LWGNYNCGIILLSVIGLEIVGNFFILVRHVYTLLMGPEKKNKQTNPIGLILNHLAFANTIICTNESKDITVFFHLRNFLGNAGCKTVLYLGRVAGGLSICTTCHLSVVQAISISPRTTSWRKLKPQTTWQVLPYLLLFWIFNFLITSNFIWDYSYMLPPGQLIRWLFPTLMALQDVVFQSLMGWSSGYMALHLYRHHQSVLSLQSSRLQRKSSPGIRVTHSALILMTCFLLFYWAYFIVSFTTGSFLTNNYTILNIKTLITFGYASVSLYVLIKIGKTTNINHHHFYSAFF</sequence>
<evidence type="ECO:0000256" key="4">
    <source>
        <dbReference type="ARBA" id="ARBA00022475"/>
    </source>
</evidence>
<keyword evidence="12 13" id="KW-0807">Transducer</keyword>
<dbReference type="Ensembl" id="ENSCAFT00030037846.1">
    <property type="protein sequence ID" value="ENSCAFP00030033026.1"/>
    <property type="gene ID" value="ENSCAFG00030020605.1"/>
</dbReference>
<dbReference type="AlphaFoldDB" id="A0A8C0PCG1"/>
<proteinExistence type="inferred from homology"/>
<evidence type="ECO:0000256" key="9">
    <source>
        <dbReference type="ARBA" id="ARBA00023136"/>
    </source>
</evidence>
<evidence type="ECO:0000256" key="6">
    <source>
        <dbReference type="ARBA" id="ARBA00022692"/>
    </source>
</evidence>
<keyword evidence="5 13" id="KW-0589">Pheromone response</keyword>
<evidence type="ECO:0000256" key="13">
    <source>
        <dbReference type="RuleBase" id="RU364061"/>
    </source>
</evidence>
<keyword evidence="7 13" id="KW-1133">Transmembrane helix</keyword>
<dbReference type="Pfam" id="PF03402">
    <property type="entry name" value="V1R"/>
    <property type="match status" value="1"/>
</dbReference>
<keyword evidence="11" id="KW-0325">Glycoprotein</keyword>
<keyword evidence="8 13" id="KW-0297">G-protein coupled receptor</keyword>
<evidence type="ECO:0000256" key="12">
    <source>
        <dbReference type="ARBA" id="ARBA00023224"/>
    </source>
</evidence>
<keyword evidence="6 13" id="KW-0812">Transmembrane</keyword>
<evidence type="ECO:0000256" key="11">
    <source>
        <dbReference type="ARBA" id="ARBA00023180"/>
    </source>
</evidence>
<name>A0A8C0PCG1_CANLF</name>
<keyword evidence="9 13" id="KW-0472">Membrane</keyword>
<comment type="similarity">
    <text evidence="3 13">Belongs to the G-protein coupled receptor 1 family.</text>
</comment>
<feature type="transmembrane region" description="Helical" evidence="13">
    <location>
        <begin position="12"/>
        <end position="34"/>
    </location>
</feature>
<dbReference type="SUPFAM" id="SSF81321">
    <property type="entry name" value="Family A G protein-coupled receptor-like"/>
    <property type="match status" value="1"/>
</dbReference>
<organism evidence="14 15">
    <name type="scientific">Canis lupus familiaris</name>
    <name type="common">Dog</name>
    <name type="synonym">Canis familiaris</name>
    <dbReference type="NCBI Taxonomy" id="9615"/>
    <lineage>
        <taxon>Eukaryota</taxon>
        <taxon>Metazoa</taxon>
        <taxon>Chordata</taxon>
        <taxon>Craniata</taxon>
        <taxon>Vertebrata</taxon>
        <taxon>Euteleostomi</taxon>
        <taxon>Mammalia</taxon>
        <taxon>Eutheria</taxon>
        <taxon>Laurasiatheria</taxon>
        <taxon>Carnivora</taxon>
        <taxon>Caniformia</taxon>
        <taxon>Canidae</taxon>
        <taxon>Canis</taxon>
    </lineage>
</organism>
<feature type="transmembrane region" description="Helical" evidence="13">
    <location>
        <begin position="171"/>
        <end position="194"/>
    </location>
</feature>
<evidence type="ECO:0000256" key="5">
    <source>
        <dbReference type="ARBA" id="ARBA00022507"/>
    </source>
</evidence>
<dbReference type="InterPro" id="IPR004072">
    <property type="entry name" value="Vmron_rcpt_1"/>
</dbReference>
<dbReference type="FunFam" id="1.20.1070.10:FF:000033">
    <property type="entry name" value="Vomeronasal type-1 receptor"/>
    <property type="match status" value="1"/>
</dbReference>
<evidence type="ECO:0000256" key="3">
    <source>
        <dbReference type="ARBA" id="ARBA00010663"/>
    </source>
</evidence>
<dbReference type="PANTHER" id="PTHR24062">
    <property type="entry name" value="VOMERONASAL TYPE-1 RECEPTOR"/>
    <property type="match status" value="1"/>
</dbReference>
<dbReference type="Proteomes" id="UP000694429">
    <property type="component" value="Chromosome 35"/>
</dbReference>
<keyword evidence="4 13" id="KW-1003">Cell membrane</keyword>
<evidence type="ECO:0000313" key="15">
    <source>
        <dbReference type="Proteomes" id="UP000694429"/>
    </source>
</evidence>
<comment type="subcellular location">
    <subcellularLocation>
        <location evidence="2 13">Cell membrane</location>
        <topology evidence="2 13">Multi-pass membrane protein</topology>
    </subcellularLocation>
</comment>
<evidence type="ECO:0000256" key="8">
    <source>
        <dbReference type="ARBA" id="ARBA00023040"/>
    </source>
</evidence>
<reference evidence="14" key="2">
    <citation type="submission" date="2025-08" db="UniProtKB">
        <authorList>
            <consortium name="Ensembl"/>
        </authorList>
    </citation>
    <scope>IDENTIFICATION</scope>
</reference>
<evidence type="ECO:0000256" key="1">
    <source>
        <dbReference type="ARBA" id="ARBA00003878"/>
    </source>
</evidence>
<accession>A0A8C0PCG1</accession>
<evidence type="ECO:0000256" key="10">
    <source>
        <dbReference type="ARBA" id="ARBA00023170"/>
    </source>
</evidence>
<evidence type="ECO:0000256" key="2">
    <source>
        <dbReference type="ARBA" id="ARBA00004651"/>
    </source>
</evidence>
<dbReference type="GO" id="GO:0005886">
    <property type="term" value="C:plasma membrane"/>
    <property type="evidence" value="ECO:0007669"/>
    <property type="project" value="UniProtKB-SubCell"/>
</dbReference>
<feature type="transmembrane region" description="Helical" evidence="13">
    <location>
        <begin position="251"/>
        <end position="273"/>
    </location>
</feature>
<evidence type="ECO:0000313" key="14">
    <source>
        <dbReference type="Ensembl" id="ENSCAFP00030033026.1"/>
    </source>
</evidence>
<feature type="transmembrane region" description="Helical" evidence="13">
    <location>
        <begin position="215"/>
        <end position="239"/>
    </location>
</feature>
<feature type="transmembrane region" description="Helical" evidence="13">
    <location>
        <begin position="131"/>
        <end position="151"/>
    </location>
</feature>
<reference evidence="14" key="1">
    <citation type="submission" date="2019-03" db="EMBL/GenBank/DDBJ databases">
        <authorList>
            <person name="Warren W.C."/>
            <person name="Johnson G.S."/>
        </authorList>
    </citation>
    <scope>NUCLEOTIDE SEQUENCE [LARGE SCALE GENOMIC DNA]</scope>
    <source>
        <strain evidence="14">Basenji</strain>
    </source>
</reference>
<keyword evidence="10 13" id="KW-0675">Receptor</keyword>
<dbReference type="Gene3D" id="1.20.1070.10">
    <property type="entry name" value="Rhodopsin 7-helix transmembrane proteins"/>
    <property type="match status" value="1"/>
</dbReference>